<evidence type="ECO:0000256" key="2">
    <source>
        <dbReference type="SAM" id="SignalP"/>
    </source>
</evidence>
<keyword evidence="2" id="KW-0732">Signal</keyword>
<dbReference type="Proteomes" id="UP000308530">
    <property type="component" value="Chromosome"/>
</dbReference>
<dbReference type="InterPro" id="IPR018759">
    <property type="entry name" value="BBP2_2"/>
</dbReference>
<dbReference type="SUPFAM" id="SSF56935">
    <property type="entry name" value="Porins"/>
    <property type="match status" value="1"/>
</dbReference>
<evidence type="ECO:0000256" key="1">
    <source>
        <dbReference type="SAM" id="MobiDB-lite"/>
    </source>
</evidence>
<organism evidence="3 4">
    <name type="scientific">Peteryoungia desertarenae</name>
    <dbReference type="NCBI Taxonomy" id="1813451"/>
    <lineage>
        <taxon>Bacteria</taxon>
        <taxon>Pseudomonadati</taxon>
        <taxon>Pseudomonadota</taxon>
        <taxon>Alphaproteobacteria</taxon>
        <taxon>Hyphomicrobiales</taxon>
        <taxon>Rhizobiaceae</taxon>
        <taxon>Peteryoungia</taxon>
    </lineage>
</organism>
<sequence length="488" mass="52045">MSKTRSSGSRGPARTGLCMLTALLAGSVFAAASPALAQALSTTQGASADSSLDGTSDTTSGTDTPDPTTTQALPTLTPMATDGMDESRMNLPQGRVEQDLPDGASAGRAQPLSGETDGIRLGSFVLRPSITQRLGHEMIEDGAGKRNRTFSETGLKGTLTSDWSRHQLDIEGEGVWQETISGQGQDRPRADIRANLRLDLSEGTTATIRGDYGFDREENTDPNAISGASVQSGVHQFNGGLSLQRELGLLRGTVSADVTRSVYSDAEFPNGTNLSLADRDRTSAVLTTRLGYQVSPVLIPFIEASIGRIAYDEERDRAGFARSADTYAARTGVALDLGEKLRGELALGYTMQRYDDSRLADIEAYTVDGNVTWSPRLGTNVNLALRTSIEPSTTPGVSGSVLNEVNLGLSQQLRETLVARLSGSTRWTRFDGNASTNDRQTMAVGAGLTWGINRYLDLTADVNYEQTDFESGGRSRTTTALIGITAKR</sequence>
<dbReference type="EMBL" id="CP058350">
    <property type="protein sequence ID" value="QLF68114.1"/>
    <property type="molecule type" value="Genomic_DNA"/>
</dbReference>
<dbReference type="RefSeq" id="WP_138287932.1">
    <property type="nucleotide sequence ID" value="NZ_CP058350.1"/>
</dbReference>
<keyword evidence="4" id="KW-1185">Reference proteome</keyword>
<feature type="compositionally biased region" description="Low complexity" evidence="1">
    <location>
        <begin position="44"/>
        <end position="77"/>
    </location>
</feature>
<accession>A0ABX6QHR5</accession>
<feature type="region of interest" description="Disordered" evidence="1">
    <location>
        <begin position="44"/>
        <end position="116"/>
    </location>
</feature>
<name>A0ABX6QHR5_9HYPH</name>
<evidence type="ECO:0000313" key="3">
    <source>
        <dbReference type="EMBL" id="QLF68114.1"/>
    </source>
</evidence>
<proteinExistence type="predicted"/>
<feature type="signal peptide" evidence="2">
    <location>
        <begin position="1"/>
        <end position="30"/>
    </location>
</feature>
<dbReference type="Pfam" id="PF10082">
    <property type="entry name" value="BBP2_2"/>
    <property type="match status" value="1"/>
</dbReference>
<reference evidence="3 4" key="1">
    <citation type="submission" date="2020-06" db="EMBL/GenBank/DDBJ databases">
        <title>Genome sequence of Rhizobium sp strain ADMK78.</title>
        <authorList>
            <person name="Rahi P."/>
        </authorList>
    </citation>
    <scope>NUCLEOTIDE SEQUENCE [LARGE SCALE GENOMIC DNA]</scope>
    <source>
        <strain evidence="3 4">ADMK78</strain>
    </source>
</reference>
<protein>
    <submittedName>
        <fullName evidence="3">Outer membrane beta-barrel protein</fullName>
    </submittedName>
</protein>
<gene>
    <name evidence="3" type="ORF">FE840_000250</name>
</gene>
<feature type="chain" id="PRO_5045737180" evidence="2">
    <location>
        <begin position="31"/>
        <end position="488"/>
    </location>
</feature>
<evidence type="ECO:0000313" key="4">
    <source>
        <dbReference type="Proteomes" id="UP000308530"/>
    </source>
</evidence>